<reference evidence="8" key="1">
    <citation type="submission" date="2021-01" db="EMBL/GenBank/DDBJ databases">
        <authorList>
            <person name="Corre E."/>
            <person name="Pelletier E."/>
            <person name="Niang G."/>
            <person name="Scheremetjew M."/>
            <person name="Finn R."/>
            <person name="Kale V."/>
            <person name="Holt S."/>
            <person name="Cochrane G."/>
            <person name="Meng A."/>
            <person name="Brown T."/>
            <person name="Cohen L."/>
        </authorList>
    </citation>
    <scope>NUCLEOTIDE SEQUENCE</scope>
    <source>
        <strain evidence="8">PLY429</strain>
    </source>
</reference>
<dbReference type="SMART" id="SM00028">
    <property type="entry name" value="TPR"/>
    <property type="match status" value="4"/>
</dbReference>
<proteinExistence type="inferred from homology"/>
<evidence type="ECO:0000256" key="6">
    <source>
        <dbReference type="PROSITE-ProRule" id="PRU00339"/>
    </source>
</evidence>
<keyword evidence="3" id="KW-0812">Transmembrane</keyword>
<feature type="repeat" description="TPR" evidence="6">
    <location>
        <begin position="304"/>
        <end position="337"/>
    </location>
</feature>
<comment type="subcellular location">
    <subcellularLocation>
        <location evidence="1">Membrane</location>
        <topology evidence="1">Multi-pass membrane protein</topology>
    </subcellularLocation>
</comment>
<organism evidence="8">
    <name type="scientific">Tetraselmis chuii</name>
    <dbReference type="NCBI Taxonomy" id="63592"/>
    <lineage>
        <taxon>Eukaryota</taxon>
        <taxon>Viridiplantae</taxon>
        <taxon>Chlorophyta</taxon>
        <taxon>core chlorophytes</taxon>
        <taxon>Chlorodendrophyceae</taxon>
        <taxon>Chlorodendrales</taxon>
        <taxon>Chlorodendraceae</taxon>
        <taxon>Tetraselmis</taxon>
    </lineage>
</organism>
<dbReference type="GO" id="GO:0032979">
    <property type="term" value="P:protein insertion into mitochondrial inner membrane from matrix"/>
    <property type="evidence" value="ECO:0007669"/>
    <property type="project" value="TreeGrafter"/>
</dbReference>
<dbReference type="PANTHER" id="PTHR12428">
    <property type="entry name" value="OXA1"/>
    <property type="match status" value="1"/>
</dbReference>
<feature type="region of interest" description="Disordered" evidence="7">
    <location>
        <begin position="431"/>
        <end position="458"/>
    </location>
</feature>
<protein>
    <submittedName>
        <fullName evidence="8">Uncharacterized protein</fullName>
    </submittedName>
</protein>
<dbReference type="GO" id="GO:0032977">
    <property type="term" value="F:membrane insertase activity"/>
    <property type="evidence" value="ECO:0007669"/>
    <property type="project" value="InterPro"/>
</dbReference>
<dbReference type="PANTHER" id="PTHR12428:SF65">
    <property type="entry name" value="CYTOCHROME C OXIDASE ASSEMBLY PROTEIN COX18, MITOCHONDRIAL"/>
    <property type="match status" value="1"/>
</dbReference>
<dbReference type="GO" id="GO:0005743">
    <property type="term" value="C:mitochondrial inner membrane"/>
    <property type="evidence" value="ECO:0007669"/>
    <property type="project" value="TreeGrafter"/>
</dbReference>
<evidence type="ECO:0000256" key="7">
    <source>
        <dbReference type="SAM" id="MobiDB-lite"/>
    </source>
</evidence>
<dbReference type="InterPro" id="IPR011990">
    <property type="entry name" value="TPR-like_helical_dom_sf"/>
</dbReference>
<evidence type="ECO:0000256" key="2">
    <source>
        <dbReference type="ARBA" id="ARBA00010583"/>
    </source>
</evidence>
<dbReference type="EMBL" id="HBGG01020423">
    <property type="protein sequence ID" value="CAD9208349.1"/>
    <property type="molecule type" value="Transcribed_RNA"/>
</dbReference>
<feature type="repeat" description="TPR" evidence="6">
    <location>
        <begin position="341"/>
        <end position="374"/>
    </location>
</feature>
<keyword evidence="4" id="KW-1133">Transmembrane helix</keyword>
<sequence>MLTSALPFLRGYRLPPLYCLCAHNQGRALPAQVLSETGSATIESQAGERGKQGDRKEVAGRKPDLRATWREFSALRAETVAPSLWWIPGVPAVQILLFATNAMAVRSMAVQQWPGFATEGLMWFSDLTQPAMVLMHNAAPMGTAGGLLPMAVLSVYLANIHRSFGGAVNSSAIAQSSSDQQSVMLWLRPKLRLFLEWLCVGMLWFGFQAPQALLLYVLSSASFALAQGSGPGRYVTRAALGPLFGLPPVGQQTALARDSLQADASRSEAVRKLFQHAAELRAKDDIAGAVSTVEQLLEIEPRNARAYFALGKLHSKDRQWGESEAAYLRSVELEEDGVQQGRAFFGAGIALYNQEEYDVAVDALQKAVERCPDDAEALLSLSAALAKVAKFEDSRAAVMAAAEQDPMVKEHLMDGLLADLDKAERAAVVLESSSGKSAAEEDLTHLSGDEPQAGGKGR</sequence>
<name>A0A7S1X4K8_9CHLO</name>
<keyword evidence="6" id="KW-0802">TPR repeat</keyword>
<accession>A0A7S1X4K8</accession>
<evidence type="ECO:0000256" key="4">
    <source>
        <dbReference type="ARBA" id="ARBA00022989"/>
    </source>
</evidence>
<evidence type="ECO:0000256" key="5">
    <source>
        <dbReference type="ARBA" id="ARBA00023136"/>
    </source>
</evidence>
<evidence type="ECO:0000256" key="3">
    <source>
        <dbReference type="ARBA" id="ARBA00022692"/>
    </source>
</evidence>
<dbReference type="SUPFAM" id="SSF48452">
    <property type="entry name" value="TPR-like"/>
    <property type="match status" value="1"/>
</dbReference>
<feature type="compositionally biased region" description="Basic and acidic residues" evidence="7">
    <location>
        <begin position="438"/>
        <end position="448"/>
    </location>
</feature>
<dbReference type="InterPro" id="IPR019734">
    <property type="entry name" value="TPR_rpt"/>
</dbReference>
<evidence type="ECO:0000313" key="8">
    <source>
        <dbReference type="EMBL" id="CAD9208349.1"/>
    </source>
</evidence>
<keyword evidence="5" id="KW-0472">Membrane</keyword>
<gene>
    <name evidence="8" type="ORF">TCHU04912_LOCUS10586</name>
</gene>
<dbReference type="Gene3D" id="1.25.40.10">
    <property type="entry name" value="Tetratricopeptide repeat domain"/>
    <property type="match status" value="2"/>
</dbReference>
<dbReference type="InterPro" id="IPR001708">
    <property type="entry name" value="YidC/ALB3/OXA1/COX18"/>
</dbReference>
<comment type="similarity">
    <text evidence="2">Belongs to the OXA1/ALB3/YidC (TC 2.A.9.2) family.</text>
</comment>
<dbReference type="AlphaFoldDB" id="A0A7S1X4K8"/>
<evidence type="ECO:0000256" key="1">
    <source>
        <dbReference type="ARBA" id="ARBA00004141"/>
    </source>
</evidence>
<dbReference type="PROSITE" id="PS50005">
    <property type="entry name" value="TPR"/>
    <property type="match status" value="2"/>
</dbReference>